<accession>A0A6P1BBX4</accession>
<proteinExistence type="predicted"/>
<organism evidence="2 3">
    <name type="scientific">Bradyrhizobium uaiense</name>
    <dbReference type="NCBI Taxonomy" id="2594946"/>
    <lineage>
        <taxon>Bacteria</taxon>
        <taxon>Pseudomonadati</taxon>
        <taxon>Pseudomonadota</taxon>
        <taxon>Alphaproteobacteria</taxon>
        <taxon>Hyphomicrobiales</taxon>
        <taxon>Nitrobacteraceae</taxon>
        <taxon>Bradyrhizobium</taxon>
    </lineage>
</organism>
<feature type="compositionally biased region" description="Low complexity" evidence="1">
    <location>
        <begin position="89"/>
        <end position="99"/>
    </location>
</feature>
<dbReference type="Proteomes" id="UP000468531">
    <property type="component" value="Unassembled WGS sequence"/>
</dbReference>
<keyword evidence="3" id="KW-1185">Reference proteome</keyword>
<name>A0A6P1BBX4_9BRAD</name>
<evidence type="ECO:0000256" key="1">
    <source>
        <dbReference type="SAM" id="MobiDB-lite"/>
    </source>
</evidence>
<comment type="caution">
    <text evidence="2">The sequence shown here is derived from an EMBL/GenBank/DDBJ whole genome shotgun (WGS) entry which is preliminary data.</text>
</comment>
<protein>
    <submittedName>
        <fullName evidence="2">Uncharacterized protein</fullName>
    </submittedName>
</protein>
<dbReference type="AlphaFoldDB" id="A0A6P1BBX4"/>
<evidence type="ECO:0000313" key="3">
    <source>
        <dbReference type="Proteomes" id="UP000468531"/>
    </source>
</evidence>
<feature type="region of interest" description="Disordered" evidence="1">
    <location>
        <begin position="61"/>
        <end position="99"/>
    </location>
</feature>
<dbReference type="EMBL" id="VKHP01000020">
    <property type="protein sequence ID" value="NEU95789.1"/>
    <property type="molecule type" value="Genomic_DNA"/>
</dbReference>
<reference evidence="2 3" key="1">
    <citation type="journal article" date="2020" name="Arch. Microbiol.">
        <title>Bradyrhizobium uaiense sp. nov., a new highly efficient cowpea symbiont.</title>
        <authorList>
            <person name="Cabral Michel D."/>
            <person name="Azarias Guimaraes A."/>
            <person name="Martins da Costa E."/>
            <person name="Soares de Carvalho T."/>
            <person name="Balsanelli E."/>
            <person name="Willems A."/>
            <person name="Maltempi de Souza E."/>
            <person name="de Souza Moreira F.M."/>
        </authorList>
    </citation>
    <scope>NUCLEOTIDE SEQUENCE [LARGE SCALE GENOMIC DNA]</scope>
    <source>
        <strain evidence="2 3">UFLA 03-164</strain>
    </source>
</reference>
<sequence>MTSIDDRLSEIRWLRNEIWRCRRLLKTDLSGAERKGIEKRLLEQLSAFERLLSTTFPLALNPKVNSTKSTTPPPSGSSEAPIENAAMASSSSFSNSIGS</sequence>
<gene>
    <name evidence="2" type="ORF">FNJ47_08090</name>
</gene>
<evidence type="ECO:0000313" key="2">
    <source>
        <dbReference type="EMBL" id="NEU95789.1"/>
    </source>
</evidence>